<dbReference type="Gene3D" id="3.30.70.20">
    <property type="match status" value="1"/>
</dbReference>
<feature type="domain" description="ATP-grasp" evidence="6">
    <location>
        <begin position="10"/>
        <end position="220"/>
    </location>
</feature>
<evidence type="ECO:0008006" key="9">
    <source>
        <dbReference type="Google" id="ProtNLM"/>
    </source>
</evidence>
<keyword evidence="5" id="KW-0460">Magnesium</keyword>
<dbReference type="InterPro" id="IPR011761">
    <property type="entry name" value="ATP-grasp"/>
</dbReference>
<evidence type="ECO:0000256" key="2">
    <source>
        <dbReference type="ARBA" id="ARBA00022598"/>
    </source>
</evidence>
<name>A0A0F9N7J5_9ZZZZ</name>
<dbReference type="SUPFAM" id="SSF56059">
    <property type="entry name" value="Glutathione synthetase ATP-binding domain-like"/>
    <property type="match status" value="1"/>
</dbReference>
<evidence type="ECO:0000256" key="1">
    <source>
        <dbReference type="ARBA" id="ARBA00001946"/>
    </source>
</evidence>
<dbReference type="SUPFAM" id="SSF54862">
    <property type="entry name" value="4Fe-4S ferredoxins"/>
    <property type="match status" value="1"/>
</dbReference>
<dbReference type="EMBL" id="LAZR01003874">
    <property type="protein sequence ID" value="KKN13874.1"/>
    <property type="molecule type" value="Genomic_DNA"/>
</dbReference>
<evidence type="ECO:0000256" key="4">
    <source>
        <dbReference type="ARBA" id="ARBA00022741"/>
    </source>
</evidence>
<evidence type="ECO:0000259" key="6">
    <source>
        <dbReference type="PROSITE" id="PS50975"/>
    </source>
</evidence>
<evidence type="ECO:0000256" key="3">
    <source>
        <dbReference type="ARBA" id="ARBA00022723"/>
    </source>
</evidence>
<dbReference type="GO" id="GO:0006099">
    <property type="term" value="P:tricarboxylic acid cycle"/>
    <property type="evidence" value="ECO:0007669"/>
    <property type="project" value="TreeGrafter"/>
</dbReference>
<dbReference type="InterPro" id="IPR017896">
    <property type="entry name" value="4Fe4S_Fe-S-bd"/>
</dbReference>
<dbReference type="PANTHER" id="PTHR11815">
    <property type="entry name" value="SUCCINYL-COA SYNTHETASE BETA CHAIN"/>
    <property type="match status" value="1"/>
</dbReference>
<keyword evidence="2" id="KW-0436">Ligase</keyword>
<dbReference type="GO" id="GO:0005524">
    <property type="term" value="F:ATP binding"/>
    <property type="evidence" value="ECO:0007669"/>
    <property type="project" value="InterPro"/>
</dbReference>
<dbReference type="GO" id="GO:0004775">
    <property type="term" value="F:succinate-CoA ligase (ADP-forming) activity"/>
    <property type="evidence" value="ECO:0007669"/>
    <property type="project" value="TreeGrafter"/>
</dbReference>
<dbReference type="InterPro" id="IPR013815">
    <property type="entry name" value="ATP_grasp_subdomain_1"/>
</dbReference>
<protein>
    <recommendedName>
        <fullName evidence="9">ATP-grasp domain-containing protein</fullName>
    </recommendedName>
</protein>
<dbReference type="InterPro" id="IPR016102">
    <property type="entry name" value="Succinyl-CoA_synth-like"/>
</dbReference>
<keyword evidence="3" id="KW-0479">Metal-binding</keyword>
<dbReference type="PROSITE" id="PS51379">
    <property type="entry name" value="4FE4S_FER_2"/>
    <property type="match status" value="1"/>
</dbReference>
<evidence type="ECO:0000259" key="7">
    <source>
        <dbReference type="PROSITE" id="PS51379"/>
    </source>
</evidence>
<evidence type="ECO:0000313" key="8">
    <source>
        <dbReference type="EMBL" id="KKN13874.1"/>
    </source>
</evidence>
<comment type="cofactor">
    <cofactor evidence="1">
        <name>Mg(2+)</name>
        <dbReference type="ChEBI" id="CHEBI:18420"/>
    </cofactor>
</comment>
<dbReference type="Pfam" id="PF08442">
    <property type="entry name" value="ATP-grasp_2"/>
    <property type="match status" value="1"/>
</dbReference>
<dbReference type="GO" id="GO:0046872">
    <property type="term" value="F:metal ion binding"/>
    <property type="evidence" value="ECO:0007669"/>
    <property type="project" value="UniProtKB-KW"/>
</dbReference>
<reference evidence="8" key="1">
    <citation type="journal article" date="2015" name="Nature">
        <title>Complex archaea that bridge the gap between prokaryotes and eukaryotes.</title>
        <authorList>
            <person name="Spang A."/>
            <person name="Saw J.H."/>
            <person name="Jorgensen S.L."/>
            <person name="Zaremba-Niedzwiedzka K."/>
            <person name="Martijn J."/>
            <person name="Lind A.E."/>
            <person name="van Eijk R."/>
            <person name="Schleper C."/>
            <person name="Guy L."/>
            <person name="Ettema T.J."/>
        </authorList>
    </citation>
    <scope>NUCLEOTIDE SEQUENCE</scope>
</reference>
<dbReference type="Gene3D" id="3.30.1490.20">
    <property type="entry name" value="ATP-grasp fold, A domain"/>
    <property type="match status" value="1"/>
</dbReference>
<accession>A0A0F9N7J5</accession>
<dbReference type="PROSITE" id="PS50975">
    <property type="entry name" value="ATP_GRASP"/>
    <property type="match status" value="1"/>
</dbReference>
<dbReference type="GO" id="GO:0042709">
    <property type="term" value="C:succinate-CoA ligase complex"/>
    <property type="evidence" value="ECO:0007669"/>
    <property type="project" value="TreeGrafter"/>
</dbReference>
<dbReference type="PANTHER" id="PTHR11815:SF10">
    <property type="entry name" value="SUCCINATE--COA LIGASE [GDP-FORMING] SUBUNIT BETA, MITOCHONDRIAL"/>
    <property type="match status" value="1"/>
</dbReference>
<sequence>MSKLYEFQSKKLLKEGGIRVPAGDVASSPAEVREIAQRIGKPVVLKIQVWLTGRAGLGGIQFAETSEEAEDAASKMFGMKVKNFVIDKILVEEKLKIKSEYFAGLVIDDSKKSPLLIFSSAGGTGIEEIARSHPENVSQISIDVLTGLREYEARNLIRKTGISGKLLLQLSDVLTKFYKVARHYDARSAEMNPLVLTEDNLVYAADCHLTIDDYAVFRHPELGIEVAREFDRPPTLLEKIAYQVEEKDYRGTFYFFQMAEEVSKDEKLIGFHGAGGGGSMMSMDAVLARGFKLANFCDTSGNPSASKVYRASKIILSQPDIRGYFASGSGVASQEQYHSARGMVKAFHEEKLSIPGVIRLGGNFEEKAIEILGNYLKDIPAKVEGYGRRDSPEFCAQRLEELIKENQSACYEVKSVVDPALPPNCYSFETLTGKLAIDHEKCPDCGTKGCIEACKAEVLKLEDGKPVLSVSPEEAKKGKCTECLACEIFCTFHEQDAIFIHLPIPGLKEYREKIIKKNKA</sequence>
<feature type="domain" description="4Fe-4S ferredoxin-type" evidence="7">
    <location>
        <begin position="433"/>
        <end position="464"/>
    </location>
</feature>
<dbReference type="FunFam" id="3.30.470.20:FF:000002">
    <property type="entry name" value="Succinate--CoA ligase [ADP-forming] subunit beta"/>
    <property type="match status" value="1"/>
</dbReference>
<dbReference type="GO" id="GO:0006104">
    <property type="term" value="P:succinyl-CoA metabolic process"/>
    <property type="evidence" value="ECO:0007669"/>
    <property type="project" value="TreeGrafter"/>
</dbReference>
<proteinExistence type="predicted"/>
<dbReference type="SUPFAM" id="SSF52210">
    <property type="entry name" value="Succinyl-CoA synthetase domains"/>
    <property type="match status" value="1"/>
</dbReference>
<evidence type="ECO:0000256" key="5">
    <source>
        <dbReference type="ARBA" id="ARBA00022842"/>
    </source>
</evidence>
<gene>
    <name evidence="8" type="ORF">LCGC14_1001860</name>
</gene>
<dbReference type="Gene3D" id="3.30.470.20">
    <property type="entry name" value="ATP-grasp fold, B domain"/>
    <property type="match status" value="1"/>
</dbReference>
<dbReference type="InterPro" id="IPR013650">
    <property type="entry name" value="ATP-grasp_succ-CoA_synth-type"/>
</dbReference>
<keyword evidence="4" id="KW-0547">Nucleotide-binding</keyword>
<organism evidence="8">
    <name type="scientific">marine sediment metagenome</name>
    <dbReference type="NCBI Taxonomy" id="412755"/>
    <lineage>
        <taxon>unclassified sequences</taxon>
        <taxon>metagenomes</taxon>
        <taxon>ecological metagenomes</taxon>
    </lineage>
</organism>
<dbReference type="AlphaFoldDB" id="A0A0F9N7J5"/>
<comment type="caution">
    <text evidence="8">The sequence shown here is derived from an EMBL/GenBank/DDBJ whole genome shotgun (WGS) entry which is preliminary data.</text>
</comment>
<dbReference type="Gene3D" id="3.40.50.261">
    <property type="entry name" value="Succinyl-CoA synthetase domains"/>
    <property type="match status" value="1"/>
</dbReference>